<dbReference type="Proteomes" id="UP000581408">
    <property type="component" value="Unassembled WGS sequence"/>
</dbReference>
<organism evidence="1 2">
    <name type="scientific">Corynebacterium wankanglinii</name>
    <dbReference type="NCBI Taxonomy" id="2735136"/>
    <lineage>
        <taxon>Bacteria</taxon>
        <taxon>Bacillati</taxon>
        <taxon>Actinomycetota</taxon>
        <taxon>Actinomycetes</taxon>
        <taxon>Mycobacteriales</taxon>
        <taxon>Corynebacteriaceae</taxon>
        <taxon>Corynebacterium</taxon>
    </lineage>
</organism>
<gene>
    <name evidence="1" type="ORF">HMC16_06925</name>
</gene>
<dbReference type="RefSeq" id="WP_181194817.1">
    <property type="nucleotide sequence ID" value="NZ_JABFEE010000006.1"/>
</dbReference>
<reference evidence="1 2" key="1">
    <citation type="submission" date="2020-05" db="EMBL/GenBank/DDBJ databases">
        <title>Descriptions of Corynebacterium xxxx sp. nov., Corynebacterium yyyy sp. nov. and Corynebacterium zzzz sp. nov.</title>
        <authorList>
            <person name="Zhang G."/>
        </authorList>
    </citation>
    <scope>NUCLEOTIDE SEQUENCE [LARGE SCALE GENOMIC DNA]</scope>
    <source>
        <strain evidence="2">zg-915</strain>
    </source>
</reference>
<name>A0A838CK69_9CORY</name>
<dbReference type="AlphaFoldDB" id="A0A838CK69"/>
<dbReference type="EMBL" id="JABFEE010000006">
    <property type="protein sequence ID" value="MBA1835454.1"/>
    <property type="molecule type" value="Genomic_DNA"/>
</dbReference>
<sequence>MLAAYWRGEITLRKLRVLIQYLPEDSPARWQATDGRPFTIRDAMMWRALWSVATVAQQLAGKDKNAFENMPAYPWSKPLNQNTYGSFGDHTPEEVMDYLDSL</sequence>
<protein>
    <submittedName>
        <fullName evidence="1">Uncharacterized protein</fullName>
    </submittedName>
</protein>
<accession>A0A838CK69</accession>
<proteinExistence type="predicted"/>
<evidence type="ECO:0000313" key="2">
    <source>
        <dbReference type="Proteomes" id="UP000581408"/>
    </source>
</evidence>
<comment type="caution">
    <text evidence="1">The sequence shown here is derived from an EMBL/GenBank/DDBJ whole genome shotgun (WGS) entry which is preliminary data.</text>
</comment>
<evidence type="ECO:0000313" key="1">
    <source>
        <dbReference type="EMBL" id="MBA1835454.1"/>
    </source>
</evidence>